<dbReference type="AlphaFoldDB" id="A0A3U7R7C4"/>
<gene>
    <name evidence="1" type="ORF">DLL80_03170</name>
</gene>
<dbReference type="InterPro" id="IPR020362">
    <property type="entry name" value="Tail_accessory_Gp4"/>
</dbReference>
<accession>A0A3U7R7C4</accession>
<proteinExistence type="predicted"/>
<dbReference type="EMBL" id="AAHDHY010000002">
    <property type="protein sequence ID" value="EBU8268225.1"/>
    <property type="molecule type" value="Genomic_DNA"/>
</dbReference>
<name>A0A3U7R7C4_SALNE</name>
<reference evidence="1" key="1">
    <citation type="submission" date="2018-05" db="EMBL/GenBank/DDBJ databases">
        <authorList>
            <person name="Ashton P.M."/>
            <person name="Dallman T."/>
            <person name="Nair S."/>
            <person name="De Pinna E."/>
            <person name="Peters T."/>
            <person name="Grant K."/>
        </authorList>
    </citation>
    <scope>NUCLEOTIDE SEQUENCE</scope>
    <source>
        <strain evidence="1">412137</strain>
    </source>
</reference>
<organism evidence="1">
    <name type="scientific">Salmonella newport</name>
    <dbReference type="NCBI Taxonomy" id="108619"/>
    <lineage>
        <taxon>Bacteria</taxon>
        <taxon>Pseudomonadati</taxon>
        <taxon>Pseudomonadota</taxon>
        <taxon>Gammaproteobacteria</taxon>
        <taxon>Enterobacterales</taxon>
        <taxon>Enterobacteriaceae</taxon>
        <taxon>Salmonella</taxon>
    </lineage>
</organism>
<comment type="caution">
    <text evidence="1">The sequence shown here is derived from an EMBL/GenBank/DDBJ whole genome shotgun (WGS) entry which is preliminary data.</text>
</comment>
<dbReference type="Gene3D" id="1.10.3230.20">
    <property type="entry name" value="P22 tail accessory factor (Gp4)"/>
    <property type="match status" value="1"/>
</dbReference>
<sequence>MAKTKGDLVLKALRKAGLYSNATLTDTDPQAIEDAINDLEDMMAAWQAKGIELGYQFADTENGIMPLPDDDSGIPAWANDGVALKLAVQVCMDNVIQPSDALLTAADSAYQTICIALTKIPPLERRNDMPRGSGNKSAFTWNRFYIEKDDPSTRGE</sequence>
<protein>
    <submittedName>
        <fullName evidence="1">Head DNA stabilization protein</fullName>
    </submittedName>
</protein>
<evidence type="ECO:0000313" key="1">
    <source>
        <dbReference type="EMBL" id="EBU8268225.1"/>
    </source>
</evidence>
<dbReference type="Pfam" id="PF11650">
    <property type="entry name" value="P22_Tail-4"/>
    <property type="match status" value="1"/>
</dbReference>
<dbReference type="InterPro" id="IPR038258">
    <property type="entry name" value="Gp4_sf"/>
</dbReference>